<feature type="non-terminal residue" evidence="1">
    <location>
        <position position="1"/>
    </location>
</feature>
<sequence>LGLEVAEIQEAELLTSSDHKIVVASLSLKHLIKTYSKAETKKRGLVRTIFLYDKASKENWKSYQVKLERIIRRNKVKLQACFGSEVDQSIDEAWEIISNALSQAAKKHIPRKKILKTNNQTRFKGNKSLLHKDIIELSKIIQLVRKKYVSGLLLEKQEKANKIVSKIKKEYSSELTMIINTDSASLFEWVFNARSCWKSLRKLERLEEEKLTHERIKKAVDRRYERIVGEPGKILASILEKPLKKVSIDRVLEQLGNKRVLYNEPSEVLDRTRLHYQNQFKEREIGDSRELVNEFYKSLKEVDKRWYGELAEEISLDECRQFTALQNRLNGHNRLSELTLLRKTDGFLLASLTDKSWELTRIEVLKKIWKNNLSNLVLLKASEHGITVRSDSNPWKIFGTGPQIYEMLNDKVYLRYYKSFEKYNLFYVNQLLDSKEKIVRDRQTREVVDSFICIEDNMLSMEIRAKRMSEDMRKRN</sequence>
<comment type="caution">
    <text evidence="1">The sequence shown here is derived from an EMBL/GenBank/DDBJ whole genome shotgun (WGS) entry which is preliminary data.</text>
</comment>
<reference evidence="1 2" key="1">
    <citation type="submission" date="2021-06" db="EMBL/GenBank/DDBJ databases">
        <authorList>
            <person name="Kallberg Y."/>
            <person name="Tangrot J."/>
            <person name="Rosling A."/>
        </authorList>
    </citation>
    <scope>NUCLEOTIDE SEQUENCE [LARGE SCALE GENOMIC DNA]</scope>
    <source>
        <strain evidence="1 2">120-4 pot B 10/14</strain>
    </source>
</reference>
<keyword evidence="2" id="KW-1185">Reference proteome</keyword>
<evidence type="ECO:0000313" key="2">
    <source>
        <dbReference type="Proteomes" id="UP000789901"/>
    </source>
</evidence>
<evidence type="ECO:0000313" key="1">
    <source>
        <dbReference type="EMBL" id="CAG8825730.1"/>
    </source>
</evidence>
<dbReference type="Proteomes" id="UP000789901">
    <property type="component" value="Unassembled WGS sequence"/>
</dbReference>
<gene>
    <name evidence="1" type="ORF">GMARGA_LOCUS28920</name>
</gene>
<protein>
    <submittedName>
        <fullName evidence="1">45182_t:CDS:1</fullName>
    </submittedName>
</protein>
<proteinExistence type="predicted"/>
<organism evidence="1 2">
    <name type="scientific">Gigaspora margarita</name>
    <dbReference type="NCBI Taxonomy" id="4874"/>
    <lineage>
        <taxon>Eukaryota</taxon>
        <taxon>Fungi</taxon>
        <taxon>Fungi incertae sedis</taxon>
        <taxon>Mucoromycota</taxon>
        <taxon>Glomeromycotina</taxon>
        <taxon>Glomeromycetes</taxon>
        <taxon>Diversisporales</taxon>
        <taxon>Gigasporaceae</taxon>
        <taxon>Gigaspora</taxon>
    </lineage>
</organism>
<accession>A0ABN7WCF9</accession>
<dbReference type="EMBL" id="CAJVQB010037932">
    <property type="protein sequence ID" value="CAG8825730.1"/>
    <property type="molecule type" value="Genomic_DNA"/>
</dbReference>
<name>A0ABN7WCF9_GIGMA</name>